<evidence type="ECO:0000256" key="4">
    <source>
        <dbReference type="ARBA" id="ARBA00022490"/>
    </source>
</evidence>
<dbReference type="Pfam" id="PF02631">
    <property type="entry name" value="RecX_HTH2"/>
    <property type="match status" value="1"/>
</dbReference>
<evidence type="ECO:0000259" key="6">
    <source>
        <dbReference type="Pfam" id="PF02631"/>
    </source>
</evidence>
<dbReference type="Proteomes" id="UP001519305">
    <property type="component" value="Unassembled WGS sequence"/>
</dbReference>
<comment type="function">
    <text evidence="5">Modulates RecA activity.</text>
</comment>
<proteinExistence type="inferred from homology"/>
<organism evidence="8 9">
    <name type="scientific">Corynebacterium freneyi</name>
    <dbReference type="NCBI Taxonomy" id="134034"/>
    <lineage>
        <taxon>Bacteria</taxon>
        <taxon>Bacillati</taxon>
        <taxon>Actinomycetota</taxon>
        <taxon>Actinomycetes</taxon>
        <taxon>Mycobacteriales</taxon>
        <taxon>Corynebacteriaceae</taxon>
        <taxon>Corynebacterium</taxon>
    </lineage>
</organism>
<dbReference type="EMBL" id="JAGINY010000001">
    <property type="protein sequence ID" value="MBP2332691.1"/>
    <property type="molecule type" value="Genomic_DNA"/>
</dbReference>
<evidence type="ECO:0000259" key="7">
    <source>
        <dbReference type="Pfam" id="PF21982"/>
    </source>
</evidence>
<dbReference type="Gene3D" id="1.10.10.10">
    <property type="entry name" value="Winged helix-like DNA-binding domain superfamily/Winged helix DNA-binding domain"/>
    <property type="match status" value="2"/>
</dbReference>
<feature type="domain" description="RecX second three-helical" evidence="6">
    <location>
        <begin position="94"/>
        <end position="135"/>
    </location>
</feature>
<protein>
    <recommendedName>
        <fullName evidence="3 5">Regulatory protein RecX</fullName>
    </recommendedName>
</protein>
<keyword evidence="4 5" id="KW-0963">Cytoplasm</keyword>
<keyword evidence="9" id="KW-1185">Reference proteome</keyword>
<dbReference type="Pfam" id="PF21982">
    <property type="entry name" value="RecX_HTH1"/>
    <property type="match status" value="1"/>
</dbReference>
<dbReference type="InterPro" id="IPR053924">
    <property type="entry name" value="RecX_HTH_2nd"/>
</dbReference>
<sequence>MADRSVTAEQAEQAEKLEKLRAAMEKVAAEGGEPIIDADAEAVKAPIRSRALRLLDQRARSREELRGRLAENEEWPPAAIGEVLDDLTASGLLDDAHFAHEWVRQRHAARGKSRMVLDRELADKGIAPHLRAEALEQITDADESHIARALAAKKAGTISSPPTDRAARDRDLRRVVGVLARRGFAQGMSMVIAREALDARYDELGAR</sequence>
<reference evidence="8 9" key="1">
    <citation type="submission" date="2021-03" db="EMBL/GenBank/DDBJ databases">
        <title>Sequencing the genomes of 1000 actinobacteria strains.</title>
        <authorList>
            <person name="Klenk H.-P."/>
        </authorList>
    </citation>
    <scope>NUCLEOTIDE SEQUENCE [LARGE SCALE GENOMIC DNA]</scope>
    <source>
        <strain evidence="8 9">DSM 44506</strain>
    </source>
</reference>
<evidence type="ECO:0000256" key="2">
    <source>
        <dbReference type="ARBA" id="ARBA00009695"/>
    </source>
</evidence>
<evidence type="ECO:0000256" key="5">
    <source>
        <dbReference type="HAMAP-Rule" id="MF_01114"/>
    </source>
</evidence>
<evidence type="ECO:0000313" key="9">
    <source>
        <dbReference type="Proteomes" id="UP001519305"/>
    </source>
</evidence>
<evidence type="ECO:0000256" key="1">
    <source>
        <dbReference type="ARBA" id="ARBA00004496"/>
    </source>
</evidence>
<comment type="subcellular location">
    <subcellularLocation>
        <location evidence="1 5">Cytoplasm</location>
    </subcellularLocation>
</comment>
<evidence type="ECO:0000256" key="3">
    <source>
        <dbReference type="ARBA" id="ARBA00018111"/>
    </source>
</evidence>
<dbReference type="PANTHER" id="PTHR33602:SF1">
    <property type="entry name" value="REGULATORY PROTEIN RECX FAMILY PROTEIN"/>
    <property type="match status" value="1"/>
</dbReference>
<feature type="domain" description="RecX first three-helical" evidence="7">
    <location>
        <begin position="48"/>
        <end position="87"/>
    </location>
</feature>
<dbReference type="InterPro" id="IPR003783">
    <property type="entry name" value="Regulatory_RecX"/>
</dbReference>
<comment type="caution">
    <text evidence="8">The sequence shown here is derived from an EMBL/GenBank/DDBJ whole genome shotgun (WGS) entry which is preliminary data.</text>
</comment>
<dbReference type="InterPro" id="IPR036388">
    <property type="entry name" value="WH-like_DNA-bd_sf"/>
</dbReference>
<name>A0ABS4U7Q1_9CORY</name>
<comment type="similarity">
    <text evidence="2 5">Belongs to the RecX family.</text>
</comment>
<dbReference type="HAMAP" id="MF_01114">
    <property type="entry name" value="RecX"/>
    <property type="match status" value="1"/>
</dbReference>
<dbReference type="PANTHER" id="PTHR33602">
    <property type="entry name" value="REGULATORY PROTEIN RECX FAMILY PROTEIN"/>
    <property type="match status" value="1"/>
</dbReference>
<accession>A0ABS4U7Q1</accession>
<evidence type="ECO:0000313" key="8">
    <source>
        <dbReference type="EMBL" id="MBP2332691.1"/>
    </source>
</evidence>
<dbReference type="InterPro" id="IPR053926">
    <property type="entry name" value="RecX_HTH_1st"/>
</dbReference>
<gene>
    <name evidence="5" type="primary">recX</name>
    <name evidence="8" type="ORF">JOF33_001390</name>
</gene>